<reference evidence="2" key="1">
    <citation type="journal article" date="2020" name="Nature">
        <title>Giant virus diversity and host interactions through global metagenomics.</title>
        <authorList>
            <person name="Schulz F."/>
            <person name="Roux S."/>
            <person name="Paez-Espino D."/>
            <person name="Jungbluth S."/>
            <person name="Walsh D.A."/>
            <person name="Denef V.J."/>
            <person name="McMahon K.D."/>
            <person name="Konstantinidis K.T."/>
            <person name="Eloe-Fadrosh E.A."/>
            <person name="Kyrpides N.C."/>
            <person name="Woyke T."/>
        </authorList>
    </citation>
    <scope>NUCLEOTIDE SEQUENCE</scope>
    <source>
        <strain evidence="2">GVMAG-M-3300023184-13</strain>
    </source>
</reference>
<dbReference type="AlphaFoldDB" id="A0A6C0HM21"/>
<proteinExistence type="predicted"/>
<keyword evidence="1" id="KW-0472">Membrane</keyword>
<keyword evidence="1" id="KW-1133">Transmembrane helix</keyword>
<protein>
    <submittedName>
        <fullName evidence="2">Uncharacterized protein</fullName>
    </submittedName>
</protein>
<feature type="transmembrane region" description="Helical" evidence="1">
    <location>
        <begin position="20"/>
        <end position="37"/>
    </location>
</feature>
<sequence>MLTQLTAINNKTISFFEKLPVKYSFTILAAIHIIFISKIDTSILAIYNSLWTRVILALIIAWTACFDPVYSIVIAGIMILSIMELHRRYNTSAMHQKQSNRSQRSIVIPPNVVGSKTMPRIPKDIAMTDKIIYDEINKHSLQKTPASDDGILAEYDYYYDPAYTNLTENLREQNTLRNGSFYVTSNELKAAQSNSGPGSNTGAITALNGSLNAQGMNTIIPSGYDKDMYSLDSKDLMQ</sequence>
<dbReference type="EMBL" id="MN739990">
    <property type="protein sequence ID" value="QHT81748.1"/>
    <property type="molecule type" value="Genomic_DNA"/>
</dbReference>
<evidence type="ECO:0000313" key="2">
    <source>
        <dbReference type="EMBL" id="QHT81748.1"/>
    </source>
</evidence>
<feature type="transmembrane region" description="Helical" evidence="1">
    <location>
        <begin position="69"/>
        <end position="86"/>
    </location>
</feature>
<keyword evidence="1" id="KW-0812">Transmembrane</keyword>
<organism evidence="2">
    <name type="scientific">viral metagenome</name>
    <dbReference type="NCBI Taxonomy" id="1070528"/>
    <lineage>
        <taxon>unclassified sequences</taxon>
        <taxon>metagenomes</taxon>
        <taxon>organismal metagenomes</taxon>
    </lineage>
</organism>
<evidence type="ECO:0000256" key="1">
    <source>
        <dbReference type="SAM" id="Phobius"/>
    </source>
</evidence>
<accession>A0A6C0HM21</accession>
<name>A0A6C0HM21_9ZZZZ</name>